<dbReference type="NCBIfam" id="NF008453">
    <property type="entry name" value="PRK11308.1"/>
    <property type="match status" value="2"/>
</dbReference>
<accession>A0A4R7BW40</accession>
<dbReference type="NCBIfam" id="NF007739">
    <property type="entry name" value="PRK10419.1"/>
    <property type="match status" value="2"/>
</dbReference>
<dbReference type="PROSITE" id="PS50893">
    <property type="entry name" value="ABC_TRANSPORTER_2"/>
    <property type="match status" value="2"/>
</dbReference>
<dbReference type="Gene3D" id="3.40.50.300">
    <property type="entry name" value="P-loop containing nucleotide triphosphate hydrolases"/>
    <property type="match status" value="2"/>
</dbReference>
<dbReference type="Pfam" id="PF08352">
    <property type="entry name" value="oligo_HPY"/>
    <property type="match status" value="2"/>
</dbReference>
<dbReference type="GO" id="GO:0016887">
    <property type="term" value="F:ATP hydrolysis activity"/>
    <property type="evidence" value="ECO:0007669"/>
    <property type="project" value="InterPro"/>
</dbReference>
<organism evidence="7 8">
    <name type="scientific">Enterovirga rhinocerotis</name>
    <dbReference type="NCBI Taxonomy" id="1339210"/>
    <lineage>
        <taxon>Bacteria</taxon>
        <taxon>Pseudomonadati</taxon>
        <taxon>Pseudomonadota</taxon>
        <taxon>Alphaproteobacteria</taxon>
        <taxon>Hyphomicrobiales</taxon>
        <taxon>Methylobacteriaceae</taxon>
        <taxon>Enterovirga</taxon>
    </lineage>
</organism>
<keyword evidence="3" id="KW-0813">Transport</keyword>
<dbReference type="SMART" id="SM00382">
    <property type="entry name" value="AAA"/>
    <property type="match status" value="2"/>
</dbReference>
<dbReference type="InterPro" id="IPR050319">
    <property type="entry name" value="ABC_transp_ATP-bind"/>
</dbReference>
<comment type="subcellular location">
    <subcellularLocation>
        <location evidence="1">Cell inner membrane</location>
        <topology evidence="1">Peripheral membrane protein</topology>
    </subcellularLocation>
</comment>
<feature type="domain" description="ABC transporter" evidence="6">
    <location>
        <begin position="283"/>
        <end position="531"/>
    </location>
</feature>
<dbReference type="SUPFAM" id="SSF52540">
    <property type="entry name" value="P-loop containing nucleoside triphosphate hydrolases"/>
    <property type="match status" value="2"/>
</dbReference>
<dbReference type="OrthoDB" id="9802264at2"/>
<dbReference type="InterPro" id="IPR003439">
    <property type="entry name" value="ABC_transporter-like_ATP-bd"/>
</dbReference>
<reference evidence="7 8" key="1">
    <citation type="submission" date="2019-03" db="EMBL/GenBank/DDBJ databases">
        <title>Genomic Encyclopedia of Type Strains, Phase IV (KMG-IV): sequencing the most valuable type-strain genomes for metagenomic binning, comparative biology and taxonomic classification.</title>
        <authorList>
            <person name="Goeker M."/>
        </authorList>
    </citation>
    <scope>NUCLEOTIDE SEQUENCE [LARGE SCALE GENOMIC DNA]</scope>
    <source>
        <strain evidence="7 8">DSM 25903</strain>
    </source>
</reference>
<proteinExistence type="inferred from homology"/>
<dbReference type="InterPro" id="IPR003593">
    <property type="entry name" value="AAA+_ATPase"/>
</dbReference>
<sequence length="550" mass="59851">MSGASDPAILSVESLSIALPKGGDRPFAVEDVTFSIGRNEVVCLVGESGSGKSMIAHAILSLLPKGVGISSGAVKVVGQDTARLDRRALRRLRGGEAAMIFQEPLSSLNPLKRVGEQIAETIVTHQRPVPPAAEIDARVQDLLGQVGLPNPPLLARSFPFELSGGQRQRVMIAMAMANRPALLIADEPTTALDVTTQRQILRLIDELRRERGMGVLLITHDFGVVADVADRVVVLRHGKVVEHGTVEQVLRHPREAYTRELIDAVPKAQVRSREDKSGAEALLRVEDLRKTFVVRRGWFRPPREVVAADGVSLTLHEGETLAVVGESGSGKSTLGRMIMRLTEPDSGAIRLGGQDLRQLRGEALRQARRGLQIVFQDPFASLDPRQKVGDAVARGPMAYGTSRAEAMEQARALLARVGLTPAAADRYPHEFSGGQRQRICIARALALKPRVLVADEAVSALDVSVQAQVLALLAELRREMRLAMIFITHDLRIAAEIADRVIVLQKGRIVEEGPTAEVFNRPREAYTRELLEAIPGRRFFDQPGIVEGVA</sequence>
<comment type="similarity">
    <text evidence="2">Belongs to the ABC transporter superfamily.</text>
</comment>
<dbReference type="InterPro" id="IPR017871">
    <property type="entry name" value="ABC_transporter-like_CS"/>
</dbReference>
<name>A0A4R7BW40_9HYPH</name>
<keyword evidence="8" id="KW-1185">Reference proteome</keyword>
<dbReference type="GO" id="GO:0005524">
    <property type="term" value="F:ATP binding"/>
    <property type="evidence" value="ECO:0007669"/>
    <property type="project" value="UniProtKB-KW"/>
</dbReference>
<dbReference type="CDD" id="cd03257">
    <property type="entry name" value="ABC_NikE_OppD_transporters"/>
    <property type="match status" value="2"/>
</dbReference>
<protein>
    <submittedName>
        <fullName evidence="7">Peptide/nickel transport system ATP-binding protein</fullName>
    </submittedName>
</protein>
<dbReference type="AlphaFoldDB" id="A0A4R7BW40"/>
<evidence type="ECO:0000256" key="4">
    <source>
        <dbReference type="ARBA" id="ARBA00022741"/>
    </source>
</evidence>
<keyword evidence="5 7" id="KW-0067">ATP-binding</keyword>
<evidence type="ECO:0000313" key="8">
    <source>
        <dbReference type="Proteomes" id="UP000295122"/>
    </source>
</evidence>
<dbReference type="InterPro" id="IPR013563">
    <property type="entry name" value="Oligopep_ABC_C"/>
</dbReference>
<evidence type="ECO:0000256" key="5">
    <source>
        <dbReference type="ARBA" id="ARBA00022840"/>
    </source>
</evidence>
<dbReference type="GO" id="GO:0005886">
    <property type="term" value="C:plasma membrane"/>
    <property type="evidence" value="ECO:0007669"/>
    <property type="project" value="UniProtKB-SubCell"/>
</dbReference>
<evidence type="ECO:0000259" key="6">
    <source>
        <dbReference type="PROSITE" id="PS50893"/>
    </source>
</evidence>
<dbReference type="RefSeq" id="WP_133771198.1">
    <property type="nucleotide sequence ID" value="NZ_SNZR01000013.1"/>
</dbReference>
<dbReference type="FunFam" id="3.40.50.300:FF:000016">
    <property type="entry name" value="Oligopeptide ABC transporter ATP-binding component"/>
    <property type="match status" value="1"/>
</dbReference>
<comment type="caution">
    <text evidence="7">The sequence shown here is derived from an EMBL/GenBank/DDBJ whole genome shotgun (WGS) entry which is preliminary data.</text>
</comment>
<dbReference type="GO" id="GO:0055085">
    <property type="term" value="P:transmembrane transport"/>
    <property type="evidence" value="ECO:0007669"/>
    <property type="project" value="UniProtKB-ARBA"/>
</dbReference>
<evidence type="ECO:0000256" key="1">
    <source>
        <dbReference type="ARBA" id="ARBA00004417"/>
    </source>
</evidence>
<dbReference type="PANTHER" id="PTHR43776:SF7">
    <property type="entry name" value="D,D-DIPEPTIDE TRANSPORT ATP-BINDING PROTEIN DDPF-RELATED"/>
    <property type="match status" value="1"/>
</dbReference>
<gene>
    <name evidence="7" type="ORF">EV668_2919</name>
</gene>
<evidence type="ECO:0000256" key="3">
    <source>
        <dbReference type="ARBA" id="ARBA00022448"/>
    </source>
</evidence>
<dbReference type="PROSITE" id="PS00211">
    <property type="entry name" value="ABC_TRANSPORTER_1"/>
    <property type="match status" value="2"/>
</dbReference>
<dbReference type="Pfam" id="PF00005">
    <property type="entry name" value="ABC_tran"/>
    <property type="match status" value="2"/>
</dbReference>
<feature type="domain" description="ABC transporter" evidence="6">
    <location>
        <begin position="10"/>
        <end position="262"/>
    </location>
</feature>
<keyword evidence="4" id="KW-0547">Nucleotide-binding</keyword>
<evidence type="ECO:0000256" key="2">
    <source>
        <dbReference type="ARBA" id="ARBA00005417"/>
    </source>
</evidence>
<evidence type="ECO:0000313" key="7">
    <source>
        <dbReference type="EMBL" id="TDR90080.1"/>
    </source>
</evidence>
<dbReference type="EMBL" id="SNZR01000013">
    <property type="protein sequence ID" value="TDR90080.1"/>
    <property type="molecule type" value="Genomic_DNA"/>
</dbReference>
<dbReference type="GO" id="GO:0015833">
    <property type="term" value="P:peptide transport"/>
    <property type="evidence" value="ECO:0007669"/>
    <property type="project" value="InterPro"/>
</dbReference>
<dbReference type="InterPro" id="IPR027417">
    <property type="entry name" value="P-loop_NTPase"/>
</dbReference>
<dbReference type="Proteomes" id="UP000295122">
    <property type="component" value="Unassembled WGS sequence"/>
</dbReference>
<dbReference type="PANTHER" id="PTHR43776">
    <property type="entry name" value="TRANSPORT ATP-BINDING PROTEIN"/>
    <property type="match status" value="1"/>
</dbReference>